<evidence type="ECO:0000313" key="2">
    <source>
        <dbReference type="EMBL" id="OCL01556.1"/>
    </source>
</evidence>
<sequence>MQEAVGESLRLCIETTCRRSYLTSGFEEVGPPIRALRKDQTLAGCASSSGRAGTLAERSSKTLGSHPIRSDGDATTRTFSPCACVPSKTRTPLPHNALIVSGRYPFQQVVQEWGFPLGSACRSCLWSGSSQQNFAQQETHFPELKGTLAQLHCEVQKSDMPKGCGR</sequence>
<keyword evidence="3" id="KW-1185">Reference proteome</keyword>
<accession>A0A8E2EN40</accession>
<evidence type="ECO:0000313" key="3">
    <source>
        <dbReference type="Proteomes" id="UP000250140"/>
    </source>
</evidence>
<feature type="region of interest" description="Disordered" evidence="1">
    <location>
        <begin position="45"/>
        <end position="74"/>
    </location>
</feature>
<dbReference type="Proteomes" id="UP000250140">
    <property type="component" value="Unassembled WGS sequence"/>
</dbReference>
<organism evidence="2 3">
    <name type="scientific">Glonium stellatum</name>
    <dbReference type="NCBI Taxonomy" id="574774"/>
    <lineage>
        <taxon>Eukaryota</taxon>
        <taxon>Fungi</taxon>
        <taxon>Dikarya</taxon>
        <taxon>Ascomycota</taxon>
        <taxon>Pezizomycotina</taxon>
        <taxon>Dothideomycetes</taxon>
        <taxon>Pleosporomycetidae</taxon>
        <taxon>Gloniales</taxon>
        <taxon>Gloniaceae</taxon>
        <taxon>Glonium</taxon>
    </lineage>
</organism>
<protein>
    <submittedName>
        <fullName evidence="2">Uncharacterized protein</fullName>
    </submittedName>
</protein>
<proteinExistence type="predicted"/>
<reference evidence="2 3" key="1">
    <citation type="journal article" date="2016" name="Nat. Commun.">
        <title>Ectomycorrhizal ecology is imprinted in the genome of the dominant symbiotic fungus Cenococcum geophilum.</title>
        <authorList>
            <consortium name="DOE Joint Genome Institute"/>
            <person name="Peter M."/>
            <person name="Kohler A."/>
            <person name="Ohm R.A."/>
            <person name="Kuo A."/>
            <person name="Krutzmann J."/>
            <person name="Morin E."/>
            <person name="Arend M."/>
            <person name="Barry K.W."/>
            <person name="Binder M."/>
            <person name="Choi C."/>
            <person name="Clum A."/>
            <person name="Copeland A."/>
            <person name="Grisel N."/>
            <person name="Haridas S."/>
            <person name="Kipfer T."/>
            <person name="LaButti K."/>
            <person name="Lindquist E."/>
            <person name="Lipzen A."/>
            <person name="Maire R."/>
            <person name="Meier B."/>
            <person name="Mihaltcheva S."/>
            <person name="Molinier V."/>
            <person name="Murat C."/>
            <person name="Poggeler S."/>
            <person name="Quandt C.A."/>
            <person name="Sperisen C."/>
            <person name="Tritt A."/>
            <person name="Tisserant E."/>
            <person name="Crous P.W."/>
            <person name="Henrissat B."/>
            <person name="Nehls U."/>
            <person name="Egli S."/>
            <person name="Spatafora J.W."/>
            <person name="Grigoriev I.V."/>
            <person name="Martin F.M."/>
        </authorList>
    </citation>
    <scope>NUCLEOTIDE SEQUENCE [LARGE SCALE GENOMIC DNA]</scope>
    <source>
        <strain evidence="2 3">CBS 207.34</strain>
    </source>
</reference>
<gene>
    <name evidence="2" type="ORF">AOQ84DRAFT_219389</name>
</gene>
<dbReference type="AlphaFoldDB" id="A0A8E2EN40"/>
<evidence type="ECO:0000256" key="1">
    <source>
        <dbReference type="SAM" id="MobiDB-lite"/>
    </source>
</evidence>
<dbReference type="EMBL" id="KV751112">
    <property type="protein sequence ID" value="OCL01556.1"/>
    <property type="molecule type" value="Genomic_DNA"/>
</dbReference>
<name>A0A8E2EN40_9PEZI</name>